<dbReference type="GO" id="GO:0016798">
    <property type="term" value="F:hydrolase activity, acting on glycosyl bonds"/>
    <property type="evidence" value="ECO:0007669"/>
    <property type="project" value="UniProtKB-KW"/>
</dbReference>
<evidence type="ECO:0000256" key="1">
    <source>
        <dbReference type="SAM" id="SignalP"/>
    </source>
</evidence>
<dbReference type="EMBL" id="QWLA01000105">
    <property type="protein sequence ID" value="RIH82445.1"/>
    <property type="molecule type" value="Genomic_DNA"/>
</dbReference>
<proteinExistence type="predicted"/>
<sequence length="497" mass="54391">MWVRVLALSVLLALAVAQTPTTIPAERFGLSVLRDSYVVVFKKDGLELVYVEGIGWAPPLEPTLPPPSEDGLPLEVVRAAGLVQVPQAGVRLSGGAGRLRLVFDLPERLPVEKREGSYPGCLSLELPYFLPDLQTLKLPPELGLEFRYLPHGTQLSLQAPTGRLYRYRQYALEDPWRFVLDFYYLQPETREVLSRGISYLERWVWTPEPLRLFMIQADPGSWRMEPVGQPGSRRPLDQMAPGALALLNGGYFDNRTATPIGLWIQDGVALNFPFGRSALLWGNGQVFGGFPKFGAWVETASGQRYPVGVNLWRARLTAHTTPGPAGRPGENVAIVERERVIATLPAPAELKAGQWGLSFPASEAPIAHTGETLKLRMSLEPPVQYALEAGPLLIQAGQNVFDPKREPFTDPRPLNATALQSAVAWTLEGGVWLVVSEPTTPTVLAQALQSLGAWGAIRMDGGGSSQLYVRGVLRSPLIESRPRPVVNGLALYPKAGP</sequence>
<dbReference type="PANTHER" id="PTHR40446">
    <property type="entry name" value="N-ACETYLGLUCOSAMINE-1-PHOSPHODIESTER ALPHA-N-ACETYLGLUCOSAMINIDASE"/>
    <property type="match status" value="1"/>
</dbReference>
<keyword evidence="3" id="KW-0378">Hydrolase</keyword>
<accession>A0A399EDN4</accession>
<evidence type="ECO:0000313" key="4">
    <source>
        <dbReference type="Proteomes" id="UP000265341"/>
    </source>
</evidence>
<evidence type="ECO:0000259" key="2">
    <source>
        <dbReference type="Pfam" id="PF09992"/>
    </source>
</evidence>
<feature type="chain" id="PRO_5017328033" evidence="1">
    <location>
        <begin position="18"/>
        <end position="497"/>
    </location>
</feature>
<feature type="signal peptide" evidence="1">
    <location>
        <begin position="1"/>
        <end position="17"/>
    </location>
</feature>
<keyword evidence="3" id="KW-0326">Glycosidase</keyword>
<dbReference type="RefSeq" id="WP_119280316.1">
    <property type="nucleotide sequence ID" value="NZ_QWLA01000105.1"/>
</dbReference>
<organism evidence="3 4">
    <name type="scientific">Calidithermus roseus</name>
    <dbReference type="NCBI Taxonomy" id="1644118"/>
    <lineage>
        <taxon>Bacteria</taxon>
        <taxon>Thermotogati</taxon>
        <taxon>Deinococcota</taxon>
        <taxon>Deinococci</taxon>
        <taxon>Thermales</taxon>
        <taxon>Thermaceae</taxon>
        <taxon>Calidithermus</taxon>
    </lineage>
</organism>
<dbReference type="InterPro" id="IPR018711">
    <property type="entry name" value="NAGPA"/>
</dbReference>
<protein>
    <submittedName>
        <fullName evidence="3">Phosphodiester glycosidase</fullName>
    </submittedName>
</protein>
<dbReference type="PANTHER" id="PTHR40446:SF2">
    <property type="entry name" value="N-ACETYLGLUCOSAMINE-1-PHOSPHODIESTER ALPHA-N-ACETYLGLUCOSAMINIDASE"/>
    <property type="match status" value="1"/>
</dbReference>
<comment type="caution">
    <text evidence="3">The sequence shown here is derived from an EMBL/GenBank/DDBJ whole genome shotgun (WGS) entry which is preliminary data.</text>
</comment>
<evidence type="ECO:0000313" key="3">
    <source>
        <dbReference type="EMBL" id="RIH82445.1"/>
    </source>
</evidence>
<gene>
    <name evidence="3" type="ORF">Mrose_03369</name>
</gene>
<feature type="domain" description="Phosphodiester glycosidase" evidence="2">
    <location>
        <begin position="381"/>
        <end position="491"/>
    </location>
</feature>
<dbReference type="Proteomes" id="UP000265341">
    <property type="component" value="Unassembled WGS sequence"/>
</dbReference>
<keyword evidence="4" id="KW-1185">Reference proteome</keyword>
<keyword evidence="1" id="KW-0732">Signal</keyword>
<dbReference type="OrthoDB" id="9809781at2"/>
<name>A0A399EDN4_9DEIN</name>
<dbReference type="Pfam" id="PF09992">
    <property type="entry name" value="NAGPA"/>
    <property type="match status" value="1"/>
</dbReference>
<reference evidence="3 4" key="1">
    <citation type="submission" date="2018-08" db="EMBL/GenBank/DDBJ databases">
        <title>Meiothermus roseus NBRC 110900 genome sequencing project.</title>
        <authorList>
            <person name="Da Costa M.S."/>
            <person name="Albuquerque L."/>
            <person name="Raposo P."/>
            <person name="Froufe H.J.C."/>
            <person name="Barroso C.S."/>
            <person name="Egas C."/>
        </authorList>
    </citation>
    <scope>NUCLEOTIDE SEQUENCE [LARGE SCALE GENOMIC DNA]</scope>
    <source>
        <strain evidence="3 4">NBRC 110900</strain>
    </source>
</reference>
<dbReference type="AlphaFoldDB" id="A0A399EDN4"/>